<dbReference type="PANTHER" id="PTHR33281:SF19">
    <property type="entry name" value="VOLTAGE-DEPENDENT ANION CHANNEL-FORMING PROTEIN YNEE"/>
    <property type="match status" value="1"/>
</dbReference>
<feature type="compositionally biased region" description="Basic and acidic residues" evidence="8">
    <location>
        <begin position="210"/>
        <end position="219"/>
    </location>
</feature>
<gene>
    <name evidence="10" type="ORF">BOTBODRAFT_129750</name>
</gene>
<organism evidence="10 11">
    <name type="scientific">Botryobasidium botryosum (strain FD-172 SS1)</name>
    <dbReference type="NCBI Taxonomy" id="930990"/>
    <lineage>
        <taxon>Eukaryota</taxon>
        <taxon>Fungi</taxon>
        <taxon>Dikarya</taxon>
        <taxon>Basidiomycota</taxon>
        <taxon>Agaricomycotina</taxon>
        <taxon>Agaricomycetes</taxon>
        <taxon>Cantharellales</taxon>
        <taxon>Botryobasidiaceae</taxon>
        <taxon>Botryobasidium</taxon>
    </lineage>
</organism>
<feature type="region of interest" description="Disordered" evidence="8">
    <location>
        <begin position="187"/>
        <end position="248"/>
    </location>
</feature>
<evidence type="ECO:0000256" key="4">
    <source>
        <dbReference type="ARBA" id="ARBA00022692"/>
    </source>
</evidence>
<keyword evidence="11" id="KW-1185">Reference proteome</keyword>
<proteinExistence type="predicted"/>
<feature type="transmembrane region" description="Helical" evidence="9">
    <location>
        <begin position="64"/>
        <end position="84"/>
    </location>
</feature>
<feature type="non-terminal residue" evidence="10">
    <location>
        <position position="1"/>
    </location>
</feature>
<dbReference type="AlphaFoldDB" id="A0A067MZA4"/>
<reference evidence="11" key="1">
    <citation type="journal article" date="2014" name="Proc. Natl. Acad. Sci. U.S.A.">
        <title>Extensive sampling of basidiomycete genomes demonstrates inadequacy of the white-rot/brown-rot paradigm for wood decay fungi.</title>
        <authorList>
            <person name="Riley R."/>
            <person name="Salamov A.A."/>
            <person name="Brown D.W."/>
            <person name="Nagy L.G."/>
            <person name="Floudas D."/>
            <person name="Held B.W."/>
            <person name="Levasseur A."/>
            <person name="Lombard V."/>
            <person name="Morin E."/>
            <person name="Otillar R."/>
            <person name="Lindquist E.A."/>
            <person name="Sun H."/>
            <person name="LaButti K.M."/>
            <person name="Schmutz J."/>
            <person name="Jabbour D."/>
            <person name="Luo H."/>
            <person name="Baker S.E."/>
            <person name="Pisabarro A.G."/>
            <person name="Walton J.D."/>
            <person name="Blanchette R.A."/>
            <person name="Henrissat B."/>
            <person name="Martin F."/>
            <person name="Cullen D."/>
            <person name="Hibbett D.S."/>
            <person name="Grigoriev I.V."/>
        </authorList>
    </citation>
    <scope>NUCLEOTIDE SEQUENCE [LARGE SCALE GENOMIC DNA]</scope>
    <source>
        <strain evidence="11">FD-172 SS1</strain>
    </source>
</reference>
<feature type="compositionally biased region" description="Low complexity" evidence="8">
    <location>
        <begin position="231"/>
        <end position="243"/>
    </location>
</feature>
<keyword evidence="3" id="KW-1003">Cell membrane</keyword>
<feature type="transmembrane region" description="Helical" evidence="9">
    <location>
        <begin position="28"/>
        <end position="52"/>
    </location>
</feature>
<dbReference type="HOGENOM" id="CLU_029790_6_1_1"/>
<dbReference type="Pfam" id="PF25539">
    <property type="entry name" value="Bestrophin_2"/>
    <property type="match status" value="2"/>
</dbReference>
<evidence type="ECO:0000256" key="6">
    <source>
        <dbReference type="ARBA" id="ARBA00023065"/>
    </source>
</evidence>
<dbReference type="STRING" id="930990.A0A067MZA4"/>
<keyword evidence="7 9" id="KW-0472">Membrane</keyword>
<dbReference type="Proteomes" id="UP000027195">
    <property type="component" value="Unassembled WGS sequence"/>
</dbReference>
<dbReference type="InterPro" id="IPR044669">
    <property type="entry name" value="YneE/VCCN1/2-like"/>
</dbReference>
<protein>
    <submittedName>
        <fullName evidence="10">Uncharacterized protein</fullName>
    </submittedName>
</protein>
<dbReference type="GO" id="GO:0005886">
    <property type="term" value="C:plasma membrane"/>
    <property type="evidence" value="ECO:0007669"/>
    <property type="project" value="UniProtKB-SubCell"/>
</dbReference>
<keyword evidence="4 9" id="KW-0812">Transmembrane</keyword>
<evidence type="ECO:0000256" key="8">
    <source>
        <dbReference type="SAM" id="MobiDB-lite"/>
    </source>
</evidence>
<evidence type="ECO:0000256" key="2">
    <source>
        <dbReference type="ARBA" id="ARBA00022448"/>
    </source>
</evidence>
<feature type="transmembrane region" description="Helical" evidence="9">
    <location>
        <begin position="395"/>
        <end position="416"/>
    </location>
</feature>
<dbReference type="GO" id="GO:0005254">
    <property type="term" value="F:chloride channel activity"/>
    <property type="evidence" value="ECO:0007669"/>
    <property type="project" value="InterPro"/>
</dbReference>
<evidence type="ECO:0000256" key="9">
    <source>
        <dbReference type="SAM" id="Phobius"/>
    </source>
</evidence>
<dbReference type="PANTHER" id="PTHR33281">
    <property type="entry name" value="UPF0187 PROTEIN YNEE"/>
    <property type="match status" value="1"/>
</dbReference>
<evidence type="ECO:0000256" key="3">
    <source>
        <dbReference type="ARBA" id="ARBA00022475"/>
    </source>
</evidence>
<evidence type="ECO:0000313" key="10">
    <source>
        <dbReference type="EMBL" id="KDQ16816.1"/>
    </source>
</evidence>
<dbReference type="InParanoid" id="A0A067MZA4"/>
<sequence length="514" mass="57174">MTDAHHHFVTGIGAVDPFAKPKPFLETAFHAILATALFRCWHIIIFFSAWATCITVICHSVHDVSVQSTLLTVWGTVLGFIVSYRTSSSFQRYDEGRKYWSSITFGCRMIVRLIWFHVPDTSAAGAIDGMPQDEQRARVLVEKKSAVNLVQAFAVAVKHYLRGEEGIYYEDLYHLLKHLPAYALPAGRPSMHEQEDSSEDGDTASPSPEKQSRSLDTSHSRLPYPVTTPGAPNAPASANRNAPLLSPNSAVRFSTDSRYQRPEKPDLLPSHCPPESSIFDVWPLSAVASLLIKKGKQVKGKKAARRHATRRVISHNLPLEITLYLSSYIAGLQERKGVDVPTANALIGNLASLVDSLTGLERILTTPIPFSYSIHLWSVTVIYLITLPFQLWKYLGWMTIPASSITAFIFFGFMVAGEEIENPFGYDKNDLNLDYFTENIIRQEILAVTAYPLPKITDWAFSPDNDLFGTPGPAQGGGEAVPPEEWVRRGVTEMRNVLERAGSTGLHRRHTKGE</sequence>
<evidence type="ECO:0000256" key="7">
    <source>
        <dbReference type="ARBA" id="ARBA00023136"/>
    </source>
</evidence>
<accession>A0A067MZA4</accession>
<keyword evidence="5 9" id="KW-1133">Transmembrane helix</keyword>
<evidence type="ECO:0000256" key="1">
    <source>
        <dbReference type="ARBA" id="ARBA00004651"/>
    </source>
</evidence>
<dbReference type="EMBL" id="KL198026">
    <property type="protein sequence ID" value="KDQ16816.1"/>
    <property type="molecule type" value="Genomic_DNA"/>
</dbReference>
<keyword evidence="6" id="KW-0406">Ion transport</keyword>
<dbReference type="OrthoDB" id="1368at2759"/>
<keyword evidence="2" id="KW-0813">Transport</keyword>
<name>A0A067MZA4_BOTB1</name>
<comment type="subcellular location">
    <subcellularLocation>
        <location evidence="1">Cell membrane</location>
        <topology evidence="1">Multi-pass membrane protein</topology>
    </subcellularLocation>
</comment>
<feature type="transmembrane region" description="Helical" evidence="9">
    <location>
        <begin position="370"/>
        <end position="389"/>
    </location>
</feature>
<evidence type="ECO:0000313" key="11">
    <source>
        <dbReference type="Proteomes" id="UP000027195"/>
    </source>
</evidence>
<evidence type="ECO:0000256" key="5">
    <source>
        <dbReference type="ARBA" id="ARBA00022989"/>
    </source>
</evidence>